<comment type="caution">
    <text evidence="1">The sequence shown here is derived from an EMBL/GenBank/DDBJ whole genome shotgun (WGS) entry which is preliminary data.</text>
</comment>
<proteinExistence type="predicted"/>
<keyword evidence="2" id="KW-1185">Reference proteome</keyword>
<evidence type="ECO:0000313" key="2">
    <source>
        <dbReference type="Proteomes" id="UP001054945"/>
    </source>
</evidence>
<sequence>MNYCFTGFKGRLHRRPRKMYGLSSSLITPSPVTLQQTFCRLELDATTSSIAHWIWNNERRWALLWARNREWLFAGVEGIQQTPALVRLMAGGLESIRIMNAPIHRSSPYMIDSTGFIRCRDASRGSDSSH</sequence>
<name>A0AAV4SI91_CAEEX</name>
<protein>
    <submittedName>
        <fullName evidence="1">Uncharacterized protein</fullName>
    </submittedName>
</protein>
<reference evidence="1 2" key="1">
    <citation type="submission" date="2021-06" db="EMBL/GenBank/DDBJ databases">
        <title>Caerostris extrusa draft genome.</title>
        <authorList>
            <person name="Kono N."/>
            <person name="Arakawa K."/>
        </authorList>
    </citation>
    <scope>NUCLEOTIDE SEQUENCE [LARGE SCALE GENOMIC DNA]</scope>
</reference>
<dbReference type="AlphaFoldDB" id="A0AAV4SI91"/>
<dbReference type="Proteomes" id="UP001054945">
    <property type="component" value="Unassembled WGS sequence"/>
</dbReference>
<accession>A0AAV4SI91</accession>
<dbReference type="EMBL" id="BPLR01009730">
    <property type="protein sequence ID" value="GIY34138.1"/>
    <property type="molecule type" value="Genomic_DNA"/>
</dbReference>
<organism evidence="1 2">
    <name type="scientific">Caerostris extrusa</name>
    <name type="common">Bark spider</name>
    <name type="synonym">Caerostris bankana</name>
    <dbReference type="NCBI Taxonomy" id="172846"/>
    <lineage>
        <taxon>Eukaryota</taxon>
        <taxon>Metazoa</taxon>
        <taxon>Ecdysozoa</taxon>
        <taxon>Arthropoda</taxon>
        <taxon>Chelicerata</taxon>
        <taxon>Arachnida</taxon>
        <taxon>Araneae</taxon>
        <taxon>Araneomorphae</taxon>
        <taxon>Entelegynae</taxon>
        <taxon>Araneoidea</taxon>
        <taxon>Araneidae</taxon>
        <taxon>Caerostris</taxon>
    </lineage>
</organism>
<evidence type="ECO:0000313" key="1">
    <source>
        <dbReference type="EMBL" id="GIY34138.1"/>
    </source>
</evidence>
<gene>
    <name evidence="1" type="ORF">CEXT_776961</name>
</gene>